<gene>
    <name evidence="3" type="ORF">GALMADRAFT_241065</name>
</gene>
<feature type="transmembrane region" description="Helical" evidence="2">
    <location>
        <begin position="26"/>
        <end position="46"/>
    </location>
</feature>
<keyword evidence="2" id="KW-1133">Transmembrane helix</keyword>
<dbReference type="Proteomes" id="UP000027222">
    <property type="component" value="Unassembled WGS sequence"/>
</dbReference>
<name>A0A067TL85_GALM3</name>
<evidence type="ECO:0000256" key="1">
    <source>
        <dbReference type="SAM" id="MobiDB-lite"/>
    </source>
</evidence>
<accession>A0A067TL85</accession>
<sequence>MSSALSSSKPPSEAPVESQKSRIPKWMPISAFIGTSLALAIPLIMIRRQRGNVARISLKRSNAPPPRKASGPAAPLPISSSSTQTASLHATIKETLNEENHSLMSALSRMNASSALLAAKAFAIATGLVAVGGLGMIWMVKTTLGVQDAREFGQRMRAALWSSAPTLTSRILRPPQTDKERQDIHLVTAFGVQEEWSWDQAEKRMERAYEEGGLPLWAQAALREVEAEARVERAKREQEIVESHQKKGTA</sequence>
<dbReference type="STRING" id="685588.A0A067TL85"/>
<dbReference type="HOGENOM" id="CLU_077466_0_0_1"/>
<feature type="region of interest" description="Disordered" evidence="1">
    <location>
        <begin position="1"/>
        <end position="20"/>
    </location>
</feature>
<protein>
    <submittedName>
        <fullName evidence="3">Uncharacterized protein</fullName>
    </submittedName>
</protein>
<evidence type="ECO:0000313" key="3">
    <source>
        <dbReference type="EMBL" id="KDR80684.1"/>
    </source>
</evidence>
<dbReference type="OrthoDB" id="5346979at2759"/>
<dbReference type="AlphaFoldDB" id="A0A067TL85"/>
<organism evidence="3 4">
    <name type="scientific">Galerina marginata (strain CBS 339.88)</name>
    <dbReference type="NCBI Taxonomy" id="685588"/>
    <lineage>
        <taxon>Eukaryota</taxon>
        <taxon>Fungi</taxon>
        <taxon>Dikarya</taxon>
        <taxon>Basidiomycota</taxon>
        <taxon>Agaricomycotina</taxon>
        <taxon>Agaricomycetes</taxon>
        <taxon>Agaricomycetidae</taxon>
        <taxon>Agaricales</taxon>
        <taxon>Agaricineae</taxon>
        <taxon>Strophariaceae</taxon>
        <taxon>Galerina</taxon>
    </lineage>
</organism>
<keyword evidence="4" id="KW-1185">Reference proteome</keyword>
<feature type="compositionally biased region" description="Low complexity" evidence="1">
    <location>
        <begin position="1"/>
        <end position="15"/>
    </location>
</feature>
<proteinExistence type="predicted"/>
<evidence type="ECO:0000313" key="4">
    <source>
        <dbReference type="Proteomes" id="UP000027222"/>
    </source>
</evidence>
<evidence type="ECO:0000256" key="2">
    <source>
        <dbReference type="SAM" id="Phobius"/>
    </source>
</evidence>
<reference evidence="4" key="1">
    <citation type="journal article" date="2014" name="Proc. Natl. Acad. Sci. U.S.A.">
        <title>Extensive sampling of basidiomycete genomes demonstrates inadequacy of the white-rot/brown-rot paradigm for wood decay fungi.</title>
        <authorList>
            <person name="Riley R."/>
            <person name="Salamov A.A."/>
            <person name="Brown D.W."/>
            <person name="Nagy L.G."/>
            <person name="Floudas D."/>
            <person name="Held B.W."/>
            <person name="Levasseur A."/>
            <person name="Lombard V."/>
            <person name="Morin E."/>
            <person name="Otillar R."/>
            <person name="Lindquist E.A."/>
            <person name="Sun H."/>
            <person name="LaButti K.M."/>
            <person name="Schmutz J."/>
            <person name="Jabbour D."/>
            <person name="Luo H."/>
            <person name="Baker S.E."/>
            <person name="Pisabarro A.G."/>
            <person name="Walton J.D."/>
            <person name="Blanchette R.A."/>
            <person name="Henrissat B."/>
            <person name="Martin F."/>
            <person name="Cullen D."/>
            <person name="Hibbett D.S."/>
            <person name="Grigoriev I.V."/>
        </authorList>
    </citation>
    <scope>NUCLEOTIDE SEQUENCE [LARGE SCALE GENOMIC DNA]</scope>
    <source>
        <strain evidence="4">CBS 339.88</strain>
    </source>
</reference>
<keyword evidence="2" id="KW-0472">Membrane</keyword>
<feature type="region of interest" description="Disordered" evidence="1">
    <location>
        <begin position="57"/>
        <end position="84"/>
    </location>
</feature>
<dbReference type="EMBL" id="KL142371">
    <property type="protein sequence ID" value="KDR80684.1"/>
    <property type="molecule type" value="Genomic_DNA"/>
</dbReference>
<keyword evidence="2" id="KW-0812">Transmembrane</keyword>
<feature type="transmembrane region" description="Helical" evidence="2">
    <location>
        <begin position="117"/>
        <end position="140"/>
    </location>
</feature>